<keyword evidence="6 7" id="KW-0067">ATP-binding</keyword>
<protein>
    <recommendedName>
        <fullName evidence="7 8">UDP-N-acetylmuramoylalanine--D-glutamate ligase</fullName>
        <ecNumber evidence="7 8">6.3.2.9</ecNumber>
    </recommendedName>
    <alternativeName>
        <fullName evidence="7">D-glutamic acid-adding enzyme</fullName>
    </alternativeName>
    <alternativeName>
        <fullName evidence="7">UDP-N-acetylmuramoyl-L-alanyl-D-glutamate synthetase</fullName>
    </alternativeName>
</protein>
<evidence type="ECO:0000259" key="9">
    <source>
        <dbReference type="Pfam" id="PF02875"/>
    </source>
</evidence>
<evidence type="ECO:0000313" key="12">
    <source>
        <dbReference type="Proteomes" id="UP000275137"/>
    </source>
</evidence>
<evidence type="ECO:0000256" key="7">
    <source>
        <dbReference type="HAMAP-Rule" id="MF_00639"/>
    </source>
</evidence>
<gene>
    <name evidence="7" type="primary">murD</name>
    <name evidence="11" type="ORF">ED236_12050</name>
</gene>
<keyword evidence="7 8" id="KW-0131">Cell cycle</keyword>
<evidence type="ECO:0000256" key="6">
    <source>
        <dbReference type="ARBA" id="ARBA00022840"/>
    </source>
</evidence>
<dbReference type="UniPathway" id="UPA00219"/>
<dbReference type="GO" id="GO:0005524">
    <property type="term" value="F:ATP binding"/>
    <property type="evidence" value="ECO:0007669"/>
    <property type="project" value="UniProtKB-UniRule"/>
</dbReference>
<comment type="pathway">
    <text evidence="2 7 8">Cell wall biogenesis; peptidoglycan biosynthesis.</text>
</comment>
<keyword evidence="7 8" id="KW-0961">Cell wall biogenesis/degradation</keyword>
<dbReference type="Pfam" id="PF02875">
    <property type="entry name" value="Mur_ligase_C"/>
    <property type="match status" value="1"/>
</dbReference>
<dbReference type="GO" id="GO:0009252">
    <property type="term" value="P:peptidoglycan biosynthetic process"/>
    <property type="evidence" value="ECO:0007669"/>
    <property type="project" value="UniProtKB-UniRule"/>
</dbReference>
<dbReference type="Gene3D" id="3.40.50.720">
    <property type="entry name" value="NAD(P)-binding Rossmann-like Domain"/>
    <property type="match status" value="1"/>
</dbReference>
<feature type="binding site" evidence="7">
    <location>
        <begin position="118"/>
        <end position="124"/>
    </location>
    <ligand>
        <name>ATP</name>
        <dbReference type="ChEBI" id="CHEBI:30616"/>
    </ligand>
</feature>
<dbReference type="Proteomes" id="UP000275137">
    <property type="component" value="Unassembled WGS sequence"/>
</dbReference>
<name>A0A3N0UU72_9PROT</name>
<comment type="catalytic activity">
    <reaction evidence="7 8">
        <text>UDP-N-acetyl-alpha-D-muramoyl-L-alanine + D-glutamate + ATP = UDP-N-acetyl-alpha-D-muramoyl-L-alanyl-D-glutamate + ADP + phosphate + H(+)</text>
        <dbReference type="Rhea" id="RHEA:16429"/>
        <dbReference type="ChEBI" id="CHEBI:15378"/>
        <dbReference type="ChEBI" id="CHEBI:29986"/>
        <dbReference type="ChEBI" id="CHEBI:30616"/>
        <dbReference type="ChEBI" id="CHEBI:43474"/>
        <dbReference type="ChEBI" id="CHEBI:83898"/>
        <dbReference type="ChEBI" id="CHEBI:83900"/>
        <dbReference type="ChEBI" id="CHEBI:456216"/>
        <dbReference type="EC" id="6.3.2.9"/>
    </reaction>
</comment>
<dbReference type="GO" id="GO:0008360">
    <property type="term" value="P:regulation of cell shape"/>
    <property type="evidence" value="ECO:0007669"/>
    <property type="project" value="UniProtKB-KW"/>
</dbReference>
<keyword evidence="4 7" id="KW-0436">Ligase</keyword>
<dbReference type="InterPro" id="IPR036565">
    <property type="entry name" value="Mur-like_cat_sf"/>
</dbReference>
<evidence type="ECO:0000256" key="8">
    <source>
        <dbReference type="RuleBase" id="RU003664"/>
    </source>
</evidence>
<feature type="domain" description="Mur ligase C-terminal" evidence="9">
    <location>
        <begin position="317"/>
        <end position="430"/>
    </location>
</feature>
<evidence type="ECO:0000256" key="4">
    <source>
        <dbReference type="ARBA" id="ARBA00022598"/>
    </source>
</evidence>
<comment type="similarity">
    <text evidence="7">Belongs to the MurCDEF family.</text>
</comment>
<proteinExistence type="inferred from homology"/>
<dbReference type="GO" id="GO:0005737">
    <property type="term" value="C:cytoplasm"/>
    <property type="evidence" value="ECO:0007669"/>
    <property type="project" value="UniProtKB-SubCell"/>
</dbReference>
<dbReference type="Pfam" id="PF21799">
    <property type="entry name" value="MurD-like_N"/>
    <property type="match status" value="1"/>
</dbReference>
<dbReference type="RefSeq" id="WP_123238234.1">
    <property type="nucleotide sequence ID" value="NZ_RJVP01000008.1"/>
</dbReference>
<keyword evidence="5 7" id="KW-0547">Nucleotide-binding</keyword>
<feature type="domain" description="Mur ligase central" evidence="10">
    <location>
        <begin position="116"/>
        <end position="294"/>
    </location>
</feature>
<comment type="subcellular location">
    <subcellularLocation>
        <location evidence="1 7 8">Cytoplasm</location>
    </subcellularLocation>
</comment>
<comment type="function">
    <text evidence="7 8">Cell wall formation. Catalyzes the addition of glutamate to the nucleotide precursor UDP-N-acetylmuramoyl-L-alanine (UMA).</text>
</comment>
<dbReference type="Gene3D" id="3.90.190.20">
    <property type="entry name" value="Mur ligase, C-terminal domain"/>
    <property type="match status" value="1"/>
</dbReference>
<evidence type="ECO:0000256" key="5">
    <source>
        <dbReference type="ARBA" id="ARBA00022741"/>
    </source>
</evidence>
<dbReference type="GO" id="GO:0071555">
    <property type="term" value="P:cell wall organization"/>
    <property type="evidence" value="ECO:0007669"/>
    <property type="project" value="UniProtKB-KW"/>
</dbReference>
<dbReference type="InterPro" id="IPR013221">
    <property type="entry name" value="Mur_ligase_cen"/>
</dbReference>
<organism evidence="11 12">
    <name type="scientific">Pseudomethylobacillus aquaticus</name>
    <dbReference type="NCBI Taxonomy" id="2676064"/>
    <lineage>
        <taxon>Bacteria</taxon>
        <taxon>Pseudomonadati</taxon>
        <taxon>Pseudomonadota</taxon>
        <taxon>Betaproteobacteria</taxon>
        <taxon>Nitrosomonadales</taxon>
        <taxon>Methylophilaceae</taxon>
        <taxon>Pseudomethylobacillus</taxon>
    </lineage>
</organism>
<dbReference type="SUPFAM" id="SSF53623">
    <property type="entry name" value="MurD-like peptide ligases, catalytic domain"/>
    <property type="match status" value="1"/>
</dbReference>
<dbReference type="Pfam" id="PF08245">
    <property type="entry name" value="Mur_ligase_M"/>
    <property type="match status" value="1"/>
</dbReference>
<dbReference type="SUPFAM" id="SSF53244">
    <property type="entry name" value="MurD-like peptide ligases, peptide-binding domain"/>
    <property type="match status" value="1"/>
</dbReference>
<keyword evidence="7 8" id="KW-0132">Cell division</keyword>
<keyword evidence="12" id="KW-1185">Reference proteome</keyword>
<keyword evidence="7 8" id="KW-0573">Peptidoglycan synthesis</keyword>
<dbReference type="GO" id="GO:0051301">
    <property type="term" value="P:cell division"/>
    <property type="evidence" value="ECO:0007669"/>
    <property type="project" value="UniProtKB-KW"/>
</dbReference>
<sequence>MKLSIKDKQVLVLGLGDTGLSALRWLKRQGARLSVADTRQVPPNLAQVQAEFPGITVSVGALQPATFAGADLVVISPGVPLAEPEVQAAMARGIAVVGDVELFAQYRPAGSKLIAITGANGKSTVTTLVGEMCKAAGLNTVVAGNIGLPVLDVLDDQQAQVDVYVLELSSFQLETTRSLNADAATVLNLSEDHMDRYSGMADYAAAKAHVFADADSLGVQVLNRDDAWSLGMTLPGRQVVCFGLGAPTQSSDFGLIQRHGVDWLAQGEEALLPLSALRIAGLHNAANALAALALCRSLGLPWAPLLQALRDFAGLPHRVQWLAEVNGVSFYDDSKGTNVGATCAALSGFPNKVVLIAGGDGKGQDFSPLRAPVAANARAVVLIGRDAPHLAAVLQDTGVPLLPASDLPSAVQIASAAAQHGDAVLLSPACASFDMFRNYLHRAEVFADAVHALKSAGQESAA</sequence>
<dbReference type="GO" id="GO:0008764">
    <property type="term" value="F:UDP-N-acetylmuramoylalanine-D-glutamate ligase activity"/>
    <property type="evidence" value="ECO:0007669"/>
    <property type="project" value="UniProtKB-UniRule"/>
</dbReference>
<comment type="caution">
    <text evidence="11">The sequence shown here is derived from an EMBL/GenBank/DDBJ whole genome shotgun (WGS) entry which is preliminary data.</text>
</comment>
<evidence type="ECO:0000256" key="1">
    <source>
        <dbReference type="ARBA" id="ARBA00004496"/>
    </source>
</evidence>
<keyword evidence="3 7" id="KW-0963">Cytoplasm</keyword>
<keyword evidence="7 8" id="KW-0133">Cell shape</keyword>
<dbReference type="SUPFAM" id="SSF51984">
    <property type="entry name" value="MurCD N-terminal domain"/>
    <property type="match status" value="1"/>
</dbReference>
<dbReference type="InterPro" id="IPR036615">
    <property type="entry name" value="Mur_ligase_C_dom_sf"/>
</dbReference>
<accession>A0A3N0UU72</accession>
<dbReference type="NCBIfam" id="TIGR01087">
    <property type="entry name" value="murD"/>
    <property type="match status" value="1"/>
</dbReference>
<evidence type="ECO:0000256" key="3">
    <source>
        <dbReference type="ARBA" id="ARBA00022490"/>
    </source>
</evidence>
<reference evidence="11 12" key="1">
    <citation type="submission" date="2018-10" db="EMBL/GenBank/DDBJ databases">
        <authorList>
            <person name="Chen W.-M."/>
        </authorList>
    </citation>
    <scope>NUCLEOTIDE SEQUENCE [LARGE SCALE GENOMIC DNA]</scope>
    <source>
        <strain evidence="11 12">H-5</strain>
    </source>
</reference>
<evidence type="ECO:0000313" key="11">
    <source>
        <dbReference type="EMBL" id="ROH84119.1"/>
    </source>
</evidence>
<dbReference type="EC" id="6.3.2.9" evidence="7 8"/>
<dbReference type="PANTHER" id="PTHR43692:SF1">
    <property type="entry name" value="UDP-N-ACETYLMURAMOYLALANINE--D-GLUTAMATE LIGASE"/>
    <property type="match status" value="1"/>
</dbReference>
<dbReference type="EMBL" id="RJVP01000008">
    <property type="protein sequence ID" value="ROH84119.1"/>
    <property type="molecule type" value="Genomic_DNA"/>
</dbReference>
<dbReference type="AlphaFoldDB" id="A0A3N0UU72"/>
<dbReference type="HAMAP" id="MF_00639">
    <property type="entry name" value="MurD"/>
    <property type="match status" value="1"/>
</dbReference>
<dbReference type="InterPro" id="IPR004101">
    <property type="entry name" value="Mur_ligase_C"/>
</dbReference>
<evidence type="ECO:0000259" key="10">
    <source>
        <dbReference type="Pfam" id="PF08245"/>
    </source>
</evidence>
<evidence type="ECO:0000256" key="2">
    <source>
        <dbReference type="ARBA" id="ARBA00004752"/>
    </source>
</evidence>
<dbReference type="Gene3D" id="3.40.1190.10">
    <property type="entry name" value="Mur-like, catalytic domain"/>
    <property type="match status" value="1"/>
</dbReference>
<dbReference type="InterPro" id="IPR005762">
    <property type="entry name" value="MurD"/>
</dbReference>
<dbReference type="PANTHER" id="PTHR43692">
    <property type="entry name" value="UDP-N-ACETYLMURAMOYLALANINE--D-GLUTAMATE LIGASE"/>
    <property type="match status" value="1"/>
</dbReference>